<feature type="non-terminal residue" evidence="3">
    <location>
        <position position="344"/>
    </location>
</feature>
<dbReference type="EMBL" id="CACRXK020002395">
    <property type="protein sequence ID" value="CAB3994122.1"/>
    <property type="molecule type" value="Genomic_DNA"/>
</dbReference>
<comment type="caution">
    <text evidence="1">Lacks conserved residue(s) required for the propagation of feature annotation.</text>
</comment>
<gene>
    <name evidence="3" type="ORF">PACLA_8A048786</name>
</gene>
<proteinExistence type="predicted"/>
<name>A0A6S7GVH5_PARCT</name>
<dbReference type="AlphaFoldDB" id="A0A6S7GVH5"/>
<evidence type="ECO:0000313" key="3">
    <source>
        <dbReference type="EMBL" id="CAB3994122.1"/>
    </source>
</evidence>
<sequence>MADNNDDNDDGAKLGESEAVKLVGGSQVGTPLANVKLVKELLQSGTALNSDANNQVPLIANDQSLLQKSPPLVQTTMIQPQQLVQQQLLQQQQQQQQYQKQQQQNLNSILPQLTSSEMPLSGNQKLTPPLLKSASINPSLTNEDASTESLLTLPSVAFNPSSLSQALLGTEKVQRQQAGKAENVHRLSLENGPGPSSPLFGALSTLPVQDSYSTNKIASSHENAGLTSSRPLVSPPVADVFKATQFQSPMELSQFQFPMDLDSPARKTNWFGFPPAGVANKKSPFEEYKYDFNDKEGPFVMACKDLSDECGSYATEGGCDDFAPLSSIGEIKTMCKKSCGFCGS</sequence>
<dbReference type="OrthoDB" id="10677463at2759"/>
<feature type="compositionally biased region" description="Polar residues" evidence="2">
    <location>
        <begin position="115"/>
        <end position="126"/>
    </location>
</feature>
<accession>A0A6S7GVH5</accession>
<dbReference type="PROSITE" id="PS51670">
    <property type="entry name" value="SHKT"/>
    <property type="match status" value="1"/>
</dbReference>
<comment type="caution">
    <text evidence="3">The sequence shown here is derived from an EMBL/GenBank/DDBJ whole genome shotgun (WGS) entry which is preliminary data.</text>
</comment>
<feature type="region of interest" description="Disordered" evidence="2">
    <location>
        <begin position="115"/>
        <end position="139"/>
    </location>
</feature>
<keyword evidence="4" id="KW-1185">Reference proteome</keyword>
<evidence type="ECO:0000313" key="4">
    <source>
        <dbReference type="Proteomes" id="UP001152795"/>
    </source>
</evidence>
<evidence type="ECO:0000256" key="2">
    <source>
        <dbReference type="SAM" id="MobiDB-lite"/>
    </source>
</evidence>
<reference evidence="3" key="1">
    <citation type="submission" date="2020-04" db="EMBL/GenBank/DDBJ databases">
        <authorList>
            <person name="Alioto T."/>
            <person name="Alioto T."/>
            <person name="Gomez Garrido J."/>
        </authorList>
    </citation>
    <scope>NUCLEOTIDE SEQUENCE</scope>
    <source>
        <strain evidence="3">A484AB</strain>
    </source>
</reference>
<evidence type="ECO:0000256" key="1">
    <source>
        <dbReference type="PROSITE-ProRule" id="PRU01005"/>
    </source>
</evidence>
<dbReference type="Proteomes" id="UP001152795">
    <property type="component" value="Unassembled WGS sequence"/>
</dbReference>
<dbReference type="InterPro" id="IPR003582">
    <property type="entry name" value="ShKT_dom"/>
</dbReference>
<organism evidence="3 4">
    <name type="scientific">Paramuricea clavata</name>
    <name type="common">Red gorgonian</name>
    <name type="synonym">Violescent sea-whip</name>
    <dbReference type="NCBI Taxonomy" id="317549"/>
    <lineage>
        <taxon>Eukaryota</taxon>
        <taxon>Metazoa</taxon>
        <taxon>Cnidaria</taxon>
        <taxon>Anthozoa</taxon>
        <taxon>Octocorallia</taxon>
        <taxon>Malacalcyonacea</taxon>
        <taxon>Plexauridae</taxon>
        <taxon>Paramuricea</taxon>
    </lineage>
</organism>
<protein>
    <submittedName>
        <fullName evidence="3">Uncharacterized protein</fullName>
    </submittedName>
</protein>